<dbReference type="AlphaFoldDB" id="X1MSQ2"/>
<protein>
    <submittedName>
        <fullName evidence="1">Uncharacterized protein</fullName>
    </submittedName>
</protein>
<comment type="caution">
    <text evidence="1">The sequence shown here is derived from an EMBL/GenBank/DDBJ whole genome shotgun (WGS) entry which is preliminary data.</text>
</comment>
<sequence>LDGVDKRLDRIEKLLIVDHRQRIEKLEMEVKNLKELLAVK</sequence>
<feature type="non-terminal residue" evidence="1">
    <location>
        <position position="1"/>
    </location>
</feature>
<name>X1MSQ2_9ZZZZ</name>
<evidence type="ECO:0000313" key="1">
    <source>
        <dbReference type="EMBL" id="GAI21016.1"/>
    </source>
</evidence>
<accession>X1MSQ2</accession>
<dbReference type="EMBL" id="BARV01017235">
    <property type="protein sequence ID" value="GAI21016.1"/>
    <property type="molecule type" value="Genomic_DNA"/>
</dbReference>
<gene>
    <name evidence="1" type="ORF">S06H3_29422</name>
</gene>
<reference evidence="1" key="1">
    <citation type="journal article" date="2014" name="Front. Microbiol.">
        <title>High frequency of phylogenetically diverse reductive dehalogenase-homologous genes in deep subseafloor sedimentary metagenomes.</title>
        <authorList>
            <person name="Kawai M."/>
            <person name="Futagami T."/>
            <person name="Toyoda A."/>
            <person name="Takaki Y."/>
            <person name="Nishi S."/>
            <person name="Hori S."/>
            <person name="Arai W."/>
            <person name="Tsubouchi T."/>
            <person name="Morono Y."/>
            <person name="Uchiyama I."/>
            <person name="Ito T."/>
            <person name="Fujiyama A."/>
            <person name="Inagaki F."/>
            <person name="Takami H."/>
        </authorList>
    </citation>
    <scope>NUCLEOTIDE SEQUENCE</scope>
    <source>
        <strain evidence="1">Expedition CK06-06</strain>
    </source>
</reference>
<proteinExistence type="predicted"/>
<organism evidence="1">
    <name type="scientific">marine sediment metagenome</name>
    <dbReference type="NCBI Taxonomy" id="412755"/>
    <lineage>
        <taxon>unclassified sequences</taxon>
        <taxon>metagenomes</taxon>
        <taxon>ecological metagenomes</taxon>
    </lineage>
</organism>